<reference evidence="4 5" key="1">
    <citation type="submission" date="2023-10" db="EMBL/GenBank/DDBJ databases">
        <title>Novel methanotroph of the genus Methylocapsa from a subarctic wetland.</title>
        <authorList>
            <person name="Belova S.E."/>
            <person name="Oshkin I.Y."/>
            <person name="Miroshnikov K."/>
            <person name="Dedysh S.N."/>
        </authorList>
    </citation>
    <scope>NUCLEOTIDE SEQUENCE [LARGE SCALE GENOMIC DNA]</scope>
    <source>
        <strain evidence="4 5">RX1</strain>
    </source>
</reference>
<evidence type="ECO:0000256" key="1">
    <source>
        <dbReference type="ARBA" id="ARBA00043967"/>
    </source>
</evidence>
<feature type="domain" description="SUF system FeS cluster assembly SufBD N-terminal" evidence="3">
    <location>
        <begin position="33"/>
        <end position="175"/>
    </location>
</feature>
<dbReference type="RefSeq" id="WP_407338297.1">
    <property type="nucleotide sequence ID" value="NZ_CP136862.1"/>
</dbReference>
<dbReference type="InterPro" id="IPR055346">
    <property type="entry name" value="Fe-S_cluster_assembly_SufBD"/>
</dbReference>
<evidence type="ECO:0000259" key="2">
    <source>
        <dbReference type="Pfam" id="PF01458"/>
    </source>
</evidence>
<dbReference type="SUPFAM" id="SSF101960">
    <property type="entry name" value="Stabilizer of iron transporter SufD"/>
    <property type="match status" value="1"/>
</dbReference>
<dbReference type="Proteomes" id="UP001626536">
    <property type="component" value="Chromosome"/>
</dbReference>
<dbReference type="EMBL" id="CP136862">
    <property type="protein sequence ID" value="WOJ88860.1"/>
    <property type="molecule type" value="Genomic_DNA"/>
</dbReference>
<feature type="domain" description="SUF system FeS cluster assembly SufBD core" evidence="2">
    <location>
        <begin position="184"/>
        <end position="413"/>
    </location>
</feature>
<name>A0ABZ0HR73_9HYPH</name>
<dbReference type="PANTHER" id="PTHR43575:SF1">
    <property type="entry name" value="PROTEIN ABCI7, CHLOROPLASTIC"/>
    <property type="match status" value="1"/>
</dbReference>
<dbReference type="InterPro" id="IPR000825">
    <property type="entry name" value="SUF_FeS_clus_asmbl_SufBD_core"/>
</dbReference>
<evidence type="ECO:0000259" key="3">
    <source>
        <dbReference type="Pfam" id="PF19295"/>
    </source>
</evidence>
<dbReference type="PANTHER" id="PTHR43575">
    <property type="entry name" value="PROTEIN ABCI7, CHLOROPLASTIC"/>
    <property type="match status" value="1"/>
</dbReference>
<organism evidence="4 5">
    <name type="scientific">Methylocapsa polymorpha</name>
    <dbReference type="NCBI Taxonomy" id="3080828"/>
    <lineage>
        <taxon>Bacteria</taxon>
        <taxon>Pseudomonadati</taxon>
        <taxon>Pseudomonadota</taxon>
        <taxon>Alphaproteobacteria</taxon>
        <taxon>Hyphomicrobiales</taxon>
        <taxon>Beijerinckiaceae</taxon>
        <taxon>Methylocapsa</taxon>
    </lineage>
</organism>
<dbReference type="Pfam" id="PF01458">
    <property type="entry name" value="SUFBD_core"/>
    <property type="match status" value="1"/>
</dbReference>
<dbReference type="Pfam" id="PF19295">
    <property type="entry name" value="SufBD_N"/>
    <property type="match status" value="1"/>
</dbReference>
<proteinExistence type="inferred from homology"/>
<dbReference type="InterPro" id="IPR037284">
    <property type="entry name" value="SUF_FeS_clus_asmbl_SufBD_sf"/>
</dbReference>
<dbReference type="InterPro" id="IPR045595">
    <property type="entry name" value="SufBD_N"/>
</dbReference>
<evidence type="ECO:0000313" key="4">
    <source>
        <dbReference type="EMBL" id="WOJ88860.1"/>
    </source>
</evidence>
<protein>
    <submittedName>
        <fullName evidence="4">SufD family Fe-S cluster assembly protein</fullName>
    </submittedName>
</protein>
<sequence>MTAQIIPTRTQAETALAEAFGAAKATLPGGAEVAKLREDSFAAFHATGLPHRRIEAWHYTDLRTLMREALPIAPLPSAAAIETLRAELTASGAPGQRLVLVDGVFAPELSDSLPAGVTVRSLASVLTEGRPDLITLLSGQNLGAKDPIVSLNAALMQDGVVIEAAPGVEIAEPINLIYATATSAPAARFSRSLVVVGAGASIRVAESSFGQGGRTGQTFGCLIVSVGDGAKFDHTAMVTETVPGSVRLDSFIAHVGAKAKFDSFALITGGGLVRRQIFLRFDGADSEGSLRGVSLLRGREHADTTLFVEHAAPGCTGRETFKYILDEEATGVFQGKIHVAPHAQKTDGRMMSRALLLSDNVAMNNKPELEIFADDVACGHGATCGGLNVDQLFYIQARGLPYAEAEALLLDAFAGELVDEIGHEGLIEIFRSEVANWLSARVKA</sequence>
<comment type="similarity">
    <text evidence="1">Belongs to the iron-sulfur cluster assembly SufBD family.</text>
</comment>
<accession>A0ABZ0HR73</accession>
<gene>
    <name evidence="4" type="ORF">RZS28_13725</name>
</gene>
<keyword evidence="5" id="KW-1185">Reference proteome</keyword>
<evidence type="ECO:0000313" key="5">
    <source>
        <dbReference type="Proteomes" id="UP001626536"/>
    </source>
</evidence>